<reference evidence="1 2" key="1">
    <citation type="submission" date="2021-06" db="EMBL/GenBank/DDBJ databases">
        <authorList>
            <person name="Palmer J.M."/>
        </authorList>
    </citation>
    <scope>NUCLEOTIDE SEQUENCE [LARGE SCALE GENOMIC DNA]</scope>
    <source>
        <strain evidence="1 2">GA_2019</strain>
        <tissue evidence="1">Muscle</tissue>
    </source>
</reference>
<protein>
    <submittedName>
        <fullName evidence="1">Uncharacterized protein</fullName>
    </submittedName>
</protein>
<dbReference type="InterPro" id="IPR036397">
    <property type="entry name" value="RNaseH_sf"/>
</dbReference>
<organism evidence="1 2">
    <name type="scientific">Goodea atripinnis</name>
    <dbReference type="NCBI Taxonomy" id="208336"/>
    <lineage>
        <taxon>Eukaryota</taxon>
        <taxon>Metazoa</taxon>
        <taxon>Chordata</taxon>
        <taxon>Craniata</taxon>
        <taxon>Vertebrata</taxon>
        <taxon>Euteleostomi</taxon>
        <taxon>Actinopterygii</taxon>
        <taxon>Neopterygii</taxon>
        <taxon>Teleostei</taxon>
        <taxon>Neoteleostei</taxon>
        <taxon>Acanthomorphata</taxon>
        <taxon>Ovalentaria</taxon>
        <taxon>Atherinomorphae</taxon>
        <taxon>Cyprinodontiformes</taxon>
        <taxon>Goodeidae</taxon>
        <taxon>Goodea</taxon>
    </lineage>
</organism>
<comment type="caution">
    <text evidence="1">The sequence shown here is derived from an EMBL/GenBank/DDBJ whole genome shotgun (WGS) entry which is preliminary data.</text>
</comment>
<dbReference type="Gene3D" id="3.30.420.10">
    <property type="entry name" value="Ribonuclease H-like superfamily/Ribonuclease H"/>
    <property type="match status" value="1"/>
</dbReference>
<gene>
    <name evidence="1" type="ORF">GOODEAATRI_033835</name>
</gene>
<accession>A0ABV0N6D9</accession>
<dbReference type="Proteomes" id="UP001476798">
    <property type="component" value="Unassembled WGS sequence"/>
</dbReference>
<evidence type="ECO:0000313" key="1">
    <source>
        <dbReference type="EMBL" id="MEQ2166959.1"/>
    </source>
</evidence>
<dbReference type="EMBL" id="JAHRIO010027509">
    <property type="protein sequence ID" value="MEQ2166959.1"/>
    <property type="molecule type" value="Genomic_DNA"/>
</dbReference>
<sequence>MMAANAVEMSRRVLSITNCCHQVEHLVLVLQWAGESSQYRTALHYVNATVTSRYYLNDLINPVTVPLHEQHRLTFTIMNNNTPAHQGHIDREWLLETGVLGME</sequence>
<name>A0ABV0N6D9_9TELE</name>
<keyword evidence="2" id="KW-1185">Reference proteome</keyword>
<proteinExistence type="predicted"/>
<evidence type="ECO:0000313" key="2">
    <source>
        <dbReference type="Proteomes" id="UP001476798"/>
    </source>
</evidence>